<keyword evidence="5 6" id="KW-0472">Membrane</keyword>
<dbReference type="PANTHER" id="PTHR47089:SF1">
    <property type="entry name" value="GUANOSINE ABC TRANSPORTER PERMEASE PROTEIN NUPP"/>
    <property type="match status" value="1"/>
</dbReference>
<evidence type="ECO:0000256" key="2">
    <source>
        <dbReference type="ARBA" id="ARBA00022475"/>
    </source>
</evidence>
<feature type="transmembrane region" description="Helical" evidence="6">
    <location>
        <begin position="90"/>
        <end position="107"/>
    </location>
</feature>
<evidence type="ECO:0000256" key="1">
    <source>
        <dbReference type="ARBA" id="ARBA00004651"/>
    </source>
</evidence>
<comment type="subcellular location">
    <subcellularLocation>
        <location evidence="1">Cell membrane</location>
        <topology evidence="1">Multi-pass membrane protein</topology>
    </subcellularLocation>
</comment>
<protein>
    <recommendedName>
        <fullName evidence="9">ABC transporter permease</fullName>
    </recommendedName>
</protein>
<dbReference type="GO" id="GO:0005886">
    <property type="term" value="C:plasma membrane"/>
    <property type="evidence" value="ECO:0007669"/>
    <property type="project" value="UniProtKB-SubCell"/>
</dbReference>
<dbReference type="PATRIC" id="fig|1698261.3.peg.89"/>
<evidence type="ECO:0000256" key="4">
    <source>
        <dbReference type="ARBA" id="ARBA00022989"/>
    </source>
</evidence>
<feature type="transmembrane region" description="Helical" evidence="6">
    <location>
        <begin position="268"/>
        <end position="288"/>
    </location>
</feature>
<keyword evidence="3 6" id="KW-0812">Transmembrane</keyword>
<gene>
    <name evidence="7" type="ORF">AKJ62_00375</name>
</gene>
<feature type="transmembrane region" description="Helical" evidence="6">
    <location>
        <begin position="143"/>
        <end position="161"/>
    </location>
</feature>
<evidence type="ECO:0008006" key="9">
    <source>
        <dbReference type="Google" id="ProtNLM"/>
    </source>
</evidence>
<dbReference type="InterPro" id="IPR001851">
    <property type="entry name" value="ABC_transp_permease"/>
</dbReference>
<dbReference type="EMBL" id="LHXL01000002">
    <property type="protein sequence ID" value="KXA90655.1"/>
    <property type="molecule type" value="Genomic_DNA"/>
</dbReference>
<dbReference type="Pfam" id="PF02653">
    <property type="entry name" value="BPD_transp_2"/>
    <property type="match status" value="1"/>
</dbReference>
<keyword evidence="4 6" id="KW-1133">Transmembrane helix</keyword>
<feature type="transmembrane region" description="Helical" evidence="6">
    <location>
        <begin position="326"/>
        <end position="344"/>
    </location>
</feature>
<dbReference type="GO" id="GO:0022857">
    <property type="term" value="F:transmembrane transporter activity"/>
    <property type="evidence" value="ECO:0007669"/>
    <property type="project" value="InterPro"/>
</dbReference>
<evidence type="ECO:0000256" key="3">
    <source>
        <dbReference type="ARBA" id="ARBA00022692"/>
    </source>
</evidence>
<feature type="transmembrane region" description="Helical" evidence="6">
    <location>
        <begin position="191"/>
        <end position="210"/>
    </location>
</feature>
<evidence type="ECO:0000256" key="5">
    <source>
        <dbReference type="ARBA" id="ARBA00023136"/>
    </source>
</evidence>
<comment type="caution">
    <text evidence="7">The sequence shown here is derived from an EMBL/GenBank/DDBJ whole genome shotgun (WGS) entry which is preliminary data.</text>
</comment>
<evidence type="ECO:0000313" key="7">
    <source>
        <dbReference type="EMBL" id="KXA90655.1"/>
    </source>
</evidence>
<feature type="transmembrane region" description="Helical" evidence="6">
    <location>
        <begin position="57"/>
        <end position="78"/>
    </location>
</feature>
<dbReference type="AlphaFoldDB" id="A0A133U8Y0"/>
<name>A0A133U8Y0_9EURY</name>
<accession>A0A133U8Y0</accession>
<dbReference type="Proteomes" id="UP000070589">
    <property type="component" value="Unassembled WGS sequence"/>
</dbReference>
<sequence length="348" mass="37666">MAKWRNKLRGILTPFTNSIFAIIIGIIAGGIILWINGYPPLKSYYYLFHDSLFTKYGLLRSFSYAIPLILTALTWSIGMRVGIYNIGAEGQLIIGAGATVAASTFILPTGIHLGVAMIFAMAAGMAWSLPAALLKIKRGVHEVVSTIMLNWIAIYFVRYLVDEPLSDPEAAHGSIPIAESSRFPILFEGSILTGAIFVSIAFAIIMYIILWHTKTGQHLRAAGLSKEIARNSGINVARMTIISFLLGGAAAGLAGCTLTAGMPPEWTIYRTLATLLGFGFTGIGVGMIGRNHPIGGIFAAVFFGSLWSGSYFLQLNLQIPIEITDILTGVIIIFVAIPALIEMIRKRR</sequence>
<feature type="transmembrane region" description="Helical" evidence="6">
    <location>
        <begin position="12"/>
        <end position="37"/>
    </location>
</feature>
<evidence type="ECO:0000313" key="8">
    <source>
        <dbReference type="Proteomes" id="UP000070589"/>
    </source>
</evidence>
<keyword evidence="8" id="KW-1185">Reference proteome</keyword>
<dbReference type="CDD" id="cd06580">
    <property type="entry name" value="TM_PBP1_transp_TpRbsC_like"/>
    <property type="match status" value="1"/>
</dbReference>
<organism evidence="7 8">
    <name type="scientific">candidate division MSBL1 archaeon SCGC-AAA259D14</name>
    <dbReference type="NCBI Taxonomy" id="1698261"/>
    <lineage>
        <taxon>Archaea</taxon>
        <taxon>Methanobacteriati</taxon>
        <taxon>Methanobacteriota</taxon>
        <taxon>candidate division MSBL1</taxon>
    </lineage>
</organism>
<feature type="transmembrane region" description="Helical" evidence="6">
    <location>
        <begin position="113"/>
        <end position="134"/>
    </location>
</feature>
<feature type="transmembrane region" description="Helical" evidence="6">
    <location>
        <begin position="295"/>
        <end position="314"/>
    </location>
</feature>
<keyword evidence="2" id="KW-1003">Cell membrane</keyword>
<evidence type="ECO:0000256" key="6">
    <source>
        <dbReference type="SAM" id="Phobius"/>
    </source>
</evidence>
<feature type="transmembrane region" description="Helical" evidence="6">
    <location>
        <begin position="240"/>
        <end position="262"/>
    </location>
</feature>
<dbReference type="PANTHER" id="PTHR47089">
    <property type="entry name" value="ABC TRANSPORTER, PERMEASE PROTEIN"/>
    <property type="match status" value="1"/>
</dbReference>
<proteinExistence type="predicted"/>
<reference evidence="7 8" key="1">
    <citation type="journal article" date="2016" name="Sci. Rep.">
        <title>Metabolic traits of an uncultured archaeal lineage -MSBL1- from brine pools of the Red Sea.</title>
        <authorList>
            <person name="Mwirichia R."/>
            <person name="Alam I."/>
            <person name="Rashid M."/>
            <person name="Vinu M."/>
            <person name="Ba-Alawi W."/>
            <person name="Anthony Kamau A."/>
            <person name="Kamanda Ngugi D."/>
            <person name="Goker M."/>
            <person name="Klenk H.P."/>
            <person name="Bajic V."/>
            <person name="Stingl U."/>
        </authorList>
    </citation>
    <scope>NUCLEOTIDE SEQUENCE [LARGE SCALE GENOMIC DNA]</scope>
    <source>
        <strain evidence="7">SCGC-AAA259D14</strain>
    </source>
</reference>